<feature type="compositionally biased region" description="Gly residues" evidence="1">
    <location>
        <begin position="151"/>
        <end position="162"/>
    </location>
</feature>
<evidence type="ECO:0000313" key="4">
    <source>
        <dbReference type="Proteomes" id="UP001174691"/>
    </source>
</evidence>
<dbReference type="SMART" id="SM00353">
    <property type="entry name" value="HLH"/>
    <property type="match status" value="1"/>
</dbReference>
<dbReference type="PANTHER" id="PTHR47336">
    <property type="entry name" value="TRANSCRIPTION FACTOR HMS1-RELATED"/>
    <property type="match status" value="1"/>
</dbReference>
<dbReference type="Pfam" id="PF00010">
    <property type="entry name" value="HLH"/>
    <property type="match status" value="1"/>
</dbReference>
<evidence type="ECO:0000259" key="2">
    <source>
        <dbReference type="PROSITE" id="PS50888"/>
    </source>
</evidence>
<accession>A0AA38VSE6</accession>
<proteinExistence type="predicted"/>
<dbReference type="InterPro" id="IPR011598">
    <property type="entry name" value="bHLH_dom"/>
</dbReference>
<dbReference type="PANTHER" id="PTHR47336:SF3">
    <property type="entry name" value="SERINE-RICH PROTEIN TYE7"/>
    <property type="match status" value="1"/>
</dbReference>
<dbReference type="Gene3D" id="4.10.280.10">
    <property type="entry name" value="Helix-loop-helix DNA-binding domain"/>
    <property type="match status" value="1"/>
</dbReference>
<dbReference type="PROSITE" id="PS50888">
    <property type="entry name" value="BHLH"/>
    <property type="match status" value="1"/>
</dbReference>
<feature type="region of interest" description="Disordered" evidence="1">
    <location>
        <begin position="28"/>
        <end position="110"/>
    </location>
</feature>
<feature type="domain" description="BHLH" evidence="2">
    <location>
        <begin position="264"/>
        <end position="350"/>
    </location>
</feature>
<dbReference type="EMBL" id="JANBVN010000077">
    <property type="protein sequence ID" value="KAJ9149672.1"/>
    <property type="molecule type" value="Genomic_DNA"/>
</dbReference>
<keyword evidence="4" id="KW-1185">Reference proteome</keyword>
<feature type="compositionally biased region" description="Low complexity" evidence="1">
    <location>
        <begin position="166"/>
        <end position="191"/>
    </location>
</feature>
<feature type="compositionally biased region" description="Low complexity" evidence="1">
    <location>
        <begin position="210"/>
        <end position="245"/>
    </location>
</feature>
<organism evidence="3 4">
    <name type="scientific">Coniochaeta hoffmannii</name>
    <dbReference type="NCBI Taxonomy" id="91930"/>
    <lineage>
        <taxon>Eukaryota</taxon>
        <taxon>Fungi</taxon>
        <taxon>Dikarya</taxon>
        <taxon>Ascomycota</taxon>
        <taxon>Pezizomycotina</taxon>
        <taxon>Sordariomycetes</taxon>
        <taxon>Sordariomycetidae</taxon>
        <taxon>Coniochaetales</taxon>
        <taxon>Coniochaetaceae</taxon>
        <taxon>Coniochaeta</taxon>
    </lineage>
</organism>
<protein>
    <recommendedName>
        <fullName evidence="2">BHLH domain-containing protein</fullName>
    </recommendedName>
</protein>
<dbReference type="AlphaFoldDB" id="A0AA38VSE6"/>
<evidence type="ECO:0000256" key="1">
    <source>
        <dbReference type="SAM" id="MobiDB-lite"/>
    </source>
</evidence>
<reference evidence="3" key="1">
    <citation type="submission" date="2022-07" db="EMBL/GenBank/DDBJ databases">
        <title>Fungi with potential for degradation of polypropylene.</title>
        <authorList>
            <person name="Gostincar C."/>
        </authorList>
    </citation>
    <scope>NUCLEOTIDE SEQUENCE</scope>
    <source>
        <strain evidence="3">EXF-13287</strain>
    </source>
</reference>
<sequence length="377" mass="40147">MADDQERYYDPIFQDTSEMTIGSALSPRYLENFPGSQSTPARNGSALGGLGLPTSMVYSTTNYRPGSGGTAGSEWTSKVRLGTGSANSSEDNSPKLCGEPAVRGNAADLKPSVRGDQGEIWTNFGEYSAPLIFSSYTQPACDMASFSTLEGNGGGDISGGGAESNDAFTDTAFTTSASYSPAPVSSSPMSPNQHQNNKRSKKPKTVDARPSPGDSSGSYPTTSSSGSSSAERQRAAQAKRQLRTASRTSRNTCRRPNETGEERRSRDAHNVVEKEYRNRLNAQFEGLLRSVAESEFRDVLEAGVVGGVGEGGGGGGEQGSGGGSIDIGALEKRLSKAEVLSMAQRHISFLERRNDALDREQQDLESWLCKYEQEAII</sequence>
<feature type="region of interest" description="Disordered" evidence="1">
    <location>
        <begin position="151"/>
        <end position="270"/>
    </location>
</feature>
<name>A0AA38VSE6_9PEZI</name>
<comment type="caution">
    <text evidence="3">The sequence shown here is derived from an EMBL/GenBank/DDBJ whole genome shotgun (WGS) entry which is preliminary data.</text>
</comment>
<gene>
    <name evidence="3" type="ORF">NKR19_g5569</name>
</gene>
<evidence type="ECO:0000313" key="3">
    <source>
        <dbReference type="EMBL" id="KAJ9149672.1"/>
    </source>
</evidence>
<dbReference type="InterPro" id="IPR052099">
    <property type="entry name" value="Regulatory_TF_Diverse"/>
</dbReference>
<dbReference type="Proteomes" id="UP001174691">
    <property type="component" value="Unassembled WGS sequence"/>
</dbReference>
<dbReference type="InterPro" id="IPR036638">
    <property type="entry name" value="HLH_DNA-bd_sf"/>
</dbReference>
<dbReference type="GO" id="GO:0046983">
    <property type="term" value="F:protein dimerization activity"/>
    <property type="evidence" value="ECO:0007669"/>
    <property type="project" value="InterPro"/>
</dbReference>
<feature type="compositionally biased region" description="Basic and acidic residues" evidence="1">
    <location>
        <begin position="255"/>
        <end position="270"/>
    </location>
</feature>
<dbReference type="SUPFAM" id="SSF47459">
    <property type="entry name" value="HLH, helix-loop-helix DNA-binding domain"/>
    <property type="match status" value="1"/>
</dbReference>